<dbReference type="Proteomes" id="UP000799755">
    <property type="component" value="Unassembled WGS sequence"/>
</dbReference>
<dbReference type="EMBL" id="MU003538">
    <property type="protein sequence ID" value="KAF2464228.1"/>
    <property type="molecule type" value="Genomic_DNA"/>
</dbReference>
<sequence>MEFGLAIDPPYLCTLHKVYLRHSLIWSMDLSVSQKLESVARIQLCAKHASTAHLVATTRSQEVSFYIYRQFAISFLTLLSKFESPATSYLHRIFPYTLRTPPTLARELSAIEVCADLWILMSRRLPKCGRRFLDSCLLQSMLGCCYEGSFEDKFEKCERQARARQQNRDHFHLPEDSVISDSTYLHFAFGHPIVGAGLPRFGGGCFCNSLWVVGSIHEVAVLRPLFWELHLSSVVGAALNRSDHTDTGPVSYHCIGNRHILYTSVDHLHELVLCAVVHGGVVDSCHLTRLGGRFYYTAVWHHFMLKKSRHGCIREGPRGPSSCAQGLNESQTRGSCACPGPLFEDITPKSKINNPALAEGERSRKARIARIRNPHNRLPNLSKPANLQVVCEEHEFKVRKTLLSSQSEYFWKVEQLDRESMYPFRRERSNAT</sequence>
<name>A0ACB6QCA1_9PLEO</name>
<keyword evidence="2" id="KW-1185">Reference proteome</keyword>
<accession>A0ACB6QCA1</accession>
<reference evidence="1" key="1">
    <citation type="journal article" date="2020" name="Stud. Mycol.">
        <title>101 Dothideomycetes genomes: a test case for predicting lifestyles and emergence of pathogens.</title>
        <authorList>
            <person name="Haridas S."/>
            <person name="Albert R."/>
            <person name="Binder M."/>
            <person name="Bloem J."/>
            <person name="Labutti K."/>
            <person name="Salamov A."/>
            <person name="Andreopoulos B."/>
            <person name="Baker S."/>
            <person name="Barry K."/>
            <person name="Bills G."/>
            <person name="Bluhm B."/>
            <person name="Cannon C."/>
            <person name="Castanera R."/>
            <person name="Culley D."/>
            <person name="Daum C."/>
            <person name="Ezra D."/>
            <person name="Gonzalez J."/>
            <person name="Henrissat B."/>
            <person name="Kuo A."/>
            <person name="Liang C."/>
            <person name="Lipzen A."/>
            <person name="Lutzoni F."/>
            <person name="Magnuson J."/>
            <person name="Mondo S."/>
            <person name="Nolan M."/>
            <person name="Ohm R."/>
            <person name="Pangilinan J."/>
            <person name="Park H.-J."/>
            <person name="Ramirez L."/>
            <person name="Alfaro M."/>
            <person name="Sun H."/>
            <person name="Tritt A."/>
            <person name="Yoshinaga Y."/>
            <person name="Zwiers L.-H."/>
            <person name="Turgeon B."/>
            <person name="Goodwin S."/>
            <person name="Spatafora J."/>
            <person name="Crous P."/>
            <person name="Grigoriev I."/>
        </authorList>
    </citation>
    <scope>NUCLEOTIDE SEQUENCE</scope>
    <source>
        <strain evidence="1">ATCC 200398</strain>
    </source>
</reference>
<protein>
    <submittedName>
        <fullName evidence="1">Uncharacterized protein</fullName>
    </submittedName>
</protein>
<proteinExistence type="predicted"/>
<comment type="caution">
    <text evidence="1">The sequence shown here is derived from an EMBL/GenBank/DDBJ whole genome shotgun (WGS) entry which is preliminary data.</text>
</comment>
<evidence type="ECO:0000313" key="1">
    <source>
        <dbReference type="EMBL" id="KAF2464228.1"/>
    </source>
</evidence>
<gene>
    <name evidence="1" type="ORF">BDR25DRAFT_361737</name>
</gene>
<evidence type="ECO:0000313" key="2">
    <source>
        <dbReference type="Proteomes" id="UP000799755"/>
    </source>
</evidence>
<organism evidence="1 2">
    <name type="scientific">Lindgomyces ingoldianus</name>
    <dbReference type="NCBI Taxonomy" id="673940"/>
    <lineage>
        <taxon>Eukaryota</taxon>
        <taxon>Fungi</taxon>
        <taxon>Dikarya</taxon>
        <taxon>Ascomycota</taxon>
        <taxon>Pezizomycotina</taxon>
        <taxon>Dothideomycetes</taxon>
        <taxon>Pleosporomycetidae</taxon>
        <taxon>Pleosporales</taxon>
        <taxon>Lindgomycetaceae</taxon>
        <taxon>Lindgomyces</taxon>
    </lineage>
</organism>